<protein>
    <submittedName>
        <fullName evidence="2">Tetraspanin-33</fullName>
    </submittedName>
</protein>
<sequence length="88" mass="9321">MNNINQNVINTSCGFGVQKLFAAQAGRLVWTTGCVQSIISLIEANIVPVAAGVSGVAVLQLVAILLAKTLHTQIGDQLRLLQQESMDC</sequence>
<gene>
    <name evidence="2" type="ORF">DEA37_0010918</name>
</gene>
<dbReference type="EMBL" id="QNGE01004233">
    <property type="protein sequence ID" value="KAA3673094.1"/>
    <property type="molecule type" value="Genomic_DNA"/>
</dbReference>
<feature type="transmembrane region" description="Helical" evidence="1">
    <location>
        <begin position="46"/>
        <end position="67"/>
    </location>
</feature>
<comment type="caution">
    <text evidence="2">The sequence shown here is derived from an EMBL/GenBank/DDBJ whole genome shotgun (WGS) entry which is preliminary data.</text>
</comment>
<evidence type="ECO:0000313" key="3">
    <source>
        <dbReference type="Proteomes" id="UP000324629"/>
    </source>
</evidence>
<keyword evidence="3" id="KW-1185">Reference proteome</keyword>
<proteinExistence type="predicted"/>
<evidence type="ECO:0000313" key="2">
    <source>
        <dbReference type="EMBL" id="KAA3673094.1"/>
    </source>
</evidence>
<keyword evidence="1" id="KW-0472">Membrane</keyword>
<evidence type="ECO:0000256" key="1">
    <source>
        <dbReference type="SAM" id="Phobius"/>
    </source>
</evidence>
<dbReference type="Proteomes" id="UP000324629">
    <property type="component" value="Unassembled WGS sequence"/>
</dbReference>
<name>A0A5J4NBX3_9TREM</name>
<dbReference type="AlphaFoldDB" id="A0A5J4NBX3"/>
<reference evidence="2 3" key="1">
    <citation type="journal article" date="2019" name="Gigascience">
        <title>Whole-genome sequence of the oriental lung fluke Paragonimus westermani.</title>
        <authorList>
            <person name="Oey H."/>
            <person name="Zakrzewski M."/>
            <person name="Narain K."/>
            <person name="Devi K.R."/>
            <person name="Agatsuma T."/>
            <person name="Nawaratna S."/>
            <person name="Gobert G.N."/>
            <person name="Jones M.K."/>
            <person name="Ragan M.A."/>
            <person name="McManus D.P."/>
            <person name="Krause L."/>
        </authorList>
    </citation>
    <scope>NUCLEOTIDE SEQUENCE [LARGE SCALE GENOMIC DNA]</scope>
    <source>
        <strain evidence="2 3">IND2009</strain>
    </source>
</reference>
<accession>A0A5J4NBX3</accession>
<organism evidence="2 3">
    <name type="scientific">Paragonimus westermani</name>
    <dbReference type="NCBI Taxonomy" id="34504"/>
    <lineage>
        <taxon>Eukaryota</taxon>
        <taxon>Metazoa</taxon>
        <taxon>Spiralia</taxon>
        <taxon>Lophotrochozoa</taxon>
        <taxon>Platyhelminthes</taxon>
        <taxon>Trematoda</taxon>
        <taxon>Digenea</taxon>
        <taxon>Plagiorchiida</taxon>
        <taxon>Troglotremata</taxon>
        <taxon>Troglotrematidae</taxon>
        <taxon>Paragonimus</taxon>
    </lineage>
</organism>
<keyword evidence="1" id="KW-1133">Transmembrane helix</keyword>
<keyword evidence="1" id="KW-0812">Transmembrane</keyword>